<dbReference type="EMBL" id="RSCE01000005">
    <property type="protein sequence ID" value="RSH82411.1"/>
    <property type="molecule type" value="Genomic_DNA"/>
</dbReference>
<dbReference type="OrthoDB" id="2581533at2759"/>
<dbReference type="InterPro" id="IPR036291">
    <property type="entry name" value="NAD(P)-bd_dom_sf"/>
</dbReference>
<dbReference type="RefSeq" id="XP_028476643.1">
    <property type="nucleotide sequence ID" value="XM_028622750.1"/>
</dbReference>
<keyword evidence="1" id="KW-0560">Oxidoreductase</keyword>
<dbReference type="GO" id="GO:0008270">
    <property type="term" value="F:zinc ion binding"/>
    <property type="evidence" value="ECO:0007669"/>
    <property type="project" value="InterPro"/>
</dbReference>
<dbReference type="InterPro" id="IPR011032">
    <property type="entry name" value="GroES-like_sf"/>
</dbReference>
<dbReference type="Gene3D" id="3.40.50.720">
    <property type="entry name" value="NAD(P)-binding Rossmann-like Domain"/>
    <property type="match status" value="1"/>
</dbReference>
<dbReference type="PANTHER" id="PTHR11695">
    <property type="entry name" value="ALCOHOL DEHYDROGENASE RELATED"/>
    <property type="match status" value="1"/>
</dbReference>
<dbReference type="PANTHER" id="PTHR11695:SF294">
    <property type="entry name" value="RETICULON-4-INTERACTING PROTEIN 1, MITOCHONDRIAL"/>
    <property type="match status" value="1"/>
</dbReference>
<comment type="caution">
    <text evidence="3">The sequence shown here is derived from an EMBL/GenBank/DDBJ whole genome shotgun (WGS) entry which is preliminary data.</text>
</comment>
<name>A0A427XUJ4_9TREE</name>
<accession>A0A427XUJ4</accession>
<evidence type="ECO:0000259" key="2">
    <source>
        <dbReference type="SMART" id="SM00829"/>
    </source>
</evidence>
<dbReference type="InterPro" id="IPR013154">
    <property type="entry name" value="ADH-like_N"/>
</dbReference>
<dbReference type="InterPro" id="IPR013149">
    <property type="entry name" value="ADH-like_C"/>
</dbReference>
<evidence type="ECO:0000256" key="1">
    <source>
        <dbReference type="ARBA" id="ARBA00023002"/>
    </source>
</evidence>
<dbReference type="AlphaFoldDB" id="A0A427XUJ4"/>
<dbReference type="STRING" id="105984.A0A427XUJ4"/>
<dbReference type="InterPro" id="IPR020843">
    <property type="entry name" value="ER"/>
</dbReference>
<dbReference type="Pfam" id="PF00107">
    <property type="entry name" value="ADH_zinc_N"/>
    <property type="match status" value="1"/>
</dbReference>
<protein>
    <recommendedName>
        <fullName evidence="2">Enoyl reductase (ER) domain-containing protein</fullName>
    </recommendedName>
</protein>
<evidence type="ECO:0000313" key="4">
    <source>
        <dbReference type="Proteomes" id="UP000279236"/>
    </source>
</evidence>
<proteinExistence type="predicted"/>
<dbReference type="GO" id="GO:0005739">
    <property type="term" value="C:mitochondrion"/>
    <property type="evidence" value="ECO:0007669"/>
    <property type="project" value="TreeGrafter"/>
</dbReference>
<dbReference type="Proteomes" id="UP000279236">
    <property type="component" value="Unassembled WGS sequence"/>
</dbReference>
<gene>
    <name evidence="3" type="ORF">EHS24_007379</name>
</gene>
<reference evidence="3 4" key="1">
    <citation type="submission" date="2018-11" db="EMBL/GenBank/DDBJ databases">
        <title>Genome sequence of Apiotrichum porosum DSM 27194.</title>
        <authorList>
            <person name="Aliyu H."/>
            <person name="Gorte O."/>
            <person name="Ochsenreither K."/>
        </authorList>
    </citation>
    <scope>NUCLEOTIDE SEQUENCE [LARGE SCALE GENOMIC DNA]</scope>
    <source>
        <strain evidence="3 4">DSM 27194</strain>
    </source>
</reference>
<dbReference type="SUPFAM" id="SSF50129">
    <property type="entry name" value="GroES-like"/>
    <property type="match status" value="1"/>
</dbReference>
<evidence type="ECO:0000313" key="3">
    <source>
        <dbReference type="EMBL" id="RSH82411.1"/>
    </source>
</evidence>
<keyword evidence="4" id="KW-1185">Reference proteome</keyword>
<dbReference type="GeneID" id="39591922"/>
<feature type="domain" description="Enoyl reductase (ER)" evidence="2">
    <location>
        <begin position="23"/>
        <end position="330"/>
    </location>
</feature>
<organism evidence="3 4">
    <name type="scientific">Apiotrichum porosum</name>
    <dbReference type="NCBI Taxonomy" id="105984"/>
    <lineage>
        <taxon>Eukaryota</taxon>
        <taxon>Fungi</taxon>
        <taxon>Dikarya</taxon>
        <taxon>Basidiomycota</taxon>
        <taxon>Agaricomycotina</taxon>
        <taxon>Tremellomycetes</taxon>
        <taxon>Trichosporonales</taxon>
        <taxon>Trichosporonaceae</taxon>
        <taxon>Apiotrichum</taxon>
    </lineage>
</organism>
<dbReference type="SMART" id="SM00829">
    <property type="entry name" value="PKS_ER"/>
    <property type="match status" value="1"/>
</dbReference>
<dbReference type="Gene3D" id="3.90.180.10">
    <property type="entry name" value="Medium-chain alcohol dehydrogenases, catalytic domain"/>
    <property type="match status" value="1"/>
</dbReference>
<dbReference type="CDD" id="cd08267">
    <property type="entry name" value="MDR1"/>
    <property type="match status" value="1"/>
</dbReference>
<dbReference type="GO" id="GO:0016491">
    <property type="term" value="F:oxidoreductase activity"/>
    <property type="evidence" value="ECO:0007669"/>
    <property type="project" value="UniProtKB-KW"/>
</dbReference>
<sequence>MTMTSKAWVYQQRGMPWEVLSLTTRDTPTFPPLTPLPRDAPEPEEWVLVRVAYAGLNPGAIFQMTLVPPLVRSRDCVADLDFTGTVIDVWHPEDKPGRFARGDKVSGMIPASHALPTGTGALAEVIRLPARYVVAKPASVSLGDAACLLPGLTARQLVNESEAKSGDRVLVNAASGGIGTMVVQMVRQVVGENGFIVGVCSGKNAEMVKGLGVDEVIDYTQHTSVARYIAERFSDTPFDAVIDTLGHHSLWLASPAFLKPAGIYESVGIKPPTFYVPDFLRAVWQMQVNAFWPTSRWFGGVGREWRATSMMSPTLEDRQAVIDMLGSGQC</sequence>
<dbReference type="InterPro" id="IPR050700">
    <property type="entry name" value="YIM1/Zinc_Alcohol_DH_Fams"/>
</dbReference>
<dbReference type="InterPro" id="IPR002364">
    <property type="entry name" value="Quin_OxRdtase/zeta-crystal_CS"/>
</dbReference>
<dbReference type="SUPFAM" id="SSF51735">
    <property type="entry name" value="NAD(P)-binding Rossmann-fold domains"/>
    <property type="match status" value="1"/>
</dbReference>
<dbReference type="Pfam" id="PF08240">
    <property type="entry name" value="ADH_N"/>
    <property type="match status" value="1"/>
</dbReference>
<dbReference type="PROSITE" id="PS01162">
    <property type="entry name" value="QOR_ZETA_CRYSTAL"/>
    <property type="match status" value="1"/>
</dbReference>